<feature type="region of interest" description="Disordered" evidence="1">
    <location>
        <begin position="1"/>
        <end position="36"/>
    </location>
</feature>
<dbReference type="GO" id="GO:0004252">
    <property type="term" value="F:serine-type endopeptidase activity"/>
    <property type="evidence" value="ECO:0007669"/>
    <property type="project" value="InterPro"/>
</dbReference>
<evidence type="ECO:0000313" key="4">
    <source>
        <dbReference type="Proteomes" id="UP000664521"/>
    </source>
</evidence>
<dbReference type="InterPro" id="IPR036852">
    <property type="entry name" value="Peptidase_S8/S53_dom_sf"/>
</dbReference>
<accession>A0A8H3J3H3</accession>
<feature type="domain" description="Peptidase S8/S53" evidence="2">
    <location>
        <begin position="343"/>
        <end position="506"/>
    </location>
</feature>
<gene>
    <name evidence="3" type="ORF">HETSPECPRED_002096</name>
</gene>
<feature type="region of interest" description="Disordered" evidence="1">
    <location>
        <begin position="263"/>
        <end position="282"/>
    </location>
</feature>
<dbReference type="OrthoDB" id="1896086at2759"/>
<proteinExistence type="predicted"/>
<dbReference type="GO" id="GO:0006508">
    <property type="term" value="P:proteolysis"/>
    <property type="evidence" value="ECO:0007669"/>
    <property type="project" value="InterPro"/>
</dbReference>
<evidence type="ECO:0000256" key="1">
    <source>
        <dbReference type="SAM" id="MobiDB-lite"/>
    </source>
</evidence>
<name>A0A8H3J3H3_9LECA</name>
<comment type="caution">
    <text evidence="3">The sequence shown here is derived from an EMBL/GenBank/DDBJ whole genome shotgun (WGS) entry which is preliminary data.</text>
</comment>
<evidence type="ECO:0000313" key="3">
    <source>
        <dbReference type="EMBL" id="CAF9939899.1"/>
    </source>
</evidence>
<keyword evidence="4" id="KW-1185">Reference proteome</keyword>
<organism evidence="3 4">
    <name type="scientific">Heterodermia speciosa</name>
    <dbReference type="NCBI Taxonomy" id="116794"/>
    <lineage>
        <taxon>Eukaryota</taxon>
        <taxon>Fungi</taxon>
        <taxon>Dikarya</taxon>
        <taxon>Ascomycota</taxon>
        <taxon>Pezizomycotina</taxon>
        <taxon>Lecanoromycetes</taxon>
        <taxon>OSLEUM clade</taxon>
        <taxon>Lecanoromycetidae</taxon>
        <taxon>Caliciales</taxon>
        <taxon>Physciaceae</taxon>
        <taxon>Heterodermia</taxon>
    </lineage>
</organism>
<sequence length="512" mass="56913">MTRSVASSAFQQSPSKPVLASNTSTPTLNGGPSGLSGQIRLPKSSMAIEVQSYGPDVPETRWPEIQHDLEMIKQEVAEEGLPSADADKQIYVHGSLYLMSLSFRQSMGFSWKFSRNELMIFIRRIQVQFSENGARLFQAEVRAPSKELASIFILGFEMGRAPEYIIFPSDSSSSREQNELQNEIRALSADGEIYAETRRNRDGSSTLKFWTALIPSSSMARLFDKGLFPDQLRELRFNSVIAVPSASKSIAEPLVNHTVTGPDTFSTQRPAPPELRVISQPPGPTDLTHYPDYVFRVNTRPSYIYHAELGIDGHYLDFWKRPVEWLYTGRCRHLRQNFRGEAPIDGYVGHSTCTASKAAGRIYGVSKTSTLVIVKMPDLSEASIGGILATIYEDIVQKRRQYQSVVSISWGTANGVKHHFEGSWQQFLDDCKLLRALSVPVFVAAGNYATKANLDSPGRRLIIDTAPATFGMDNIFAIGNCDNHGSRWFESQVQQRPGVTQIYAPGVMVACP</sequence>
<dbReference type="InterPro" id="IPR000209">
    <property type="entry name" value="Peptidase_S8/S53_dom"/>
</dbReference>
<feature type="non-terminal residue" evidence="3">
    <location>
        <position position="512"/>
    </location>
</feature>
<feature type="compositionally biased region" description="Polar residues" evidence="1">
    <location>
        <begin position="1"/>
        <end position="30"/>
    </location>
</feature>
<reference evidence="3" key="1">
    <citation type="submission" date="2021-03" db="EMBL/GenBank/DDBJ databases">
        <authorList>
            <person name="Tagirdzhanova G."/>
        </authorList>
    </citation>
    <scope>NUCLEOTIDE SEQUENCE</scope>
</reference>
<evidence type="ECO:0000259" key="2">
    <source>
        <dbReference type="Pfam" id="PF00082"/>
    </source>
</evidence>
<dbReference type="Proteomes" id="UP000664521">
    <property type="component" value="Unassembled WGS sequence"/>
</dbReference>
<dbReference type="AlphaFoldDB" id="A0A8H3J3H3"/>
<protein>
    <recommendedName>
        <fullName evidence="2">Peptidase S8/S53 domain-containing protein</fullName>
    </recommendedName>
</protein>
<dbReference type="SUPFAM" id="SSF52743">
    <property type="entry name" value="Subtilisin-like"/>
    <property type="match status" value="1"/>
</dbReference>
<dbReference type="EMBL" id="CAJPDS010000140">
    <property type="protein sequence ID" value="CAF9939899.1"/>
    <property type="molecule type" value="Genomic_DNA"/>
</dbReference>
<dbReference type="Gene3D" id="3.40.50.200">
    <property type="entry name" value="Peptidase S8/S53 domain"/>
    <property type="match status" value="1"/>
</dbReference>
<dbReference type="Pfam" id="PF00082">
    <property type="entry name" value="Peptidase_S8"/>
    <property type="match status" value="1"/>
</dbReference>